<evidence type="ECO:0000313" key="3">
    <source>
        <dbReference type="Proteomes" id="UP000479190"/>
    </source>
</evidence>
<feature type="region of interest" description="Disordered" evidence="1">
    <location>
        <begin position="14"/>
        <end position="39"/>
    </location>
</feature>
<gene>
    <name evidence="2" type="ORF">TBRA_LOCUS14613</name>
</gene>
<feature type="region of interest" description="Disordered" evidence="1">
    <location>
        <begin position="82"/>
        <end position="125"/>
    </location>
</feature>
<reference evidence="2 3" key="1">
    <citation type="submission" date="2020-02" db="EMBL/GenBank/DDBJ databases">
        <authorList>
            <person name="Ferguson B K."/>
        </authorList>
    </citation>
    <scope>NUCLEOTIDE SEQUENCE [LARGE SCALE GENOMIC DNA]</scope>
</reference>
<protein>
    <submittedName>
        <fullName evidence="2">Uncharacterized protein</fullName>
    </submittedName>
</protein>
<sequence length="201" mass="22899">MLHLKENKVIELINDPPQIPQPAQDNIPENINQANGDPNIDLHRNIHRNQADIDEQFYNNIGDHGNDEYREPDVPIVDADLRPRMPIDNQDPQDNEANELPEENDDEENPPDIAPELPVQKPKRRRKALTMQSKQKVRFAHVKIPGIYVVDFNEIPKKTVIAVEKIGTNKIKVLLVNADGPDTYETVTIGSLRNTVQKKTC</sequence>
<accession>A0A6H5J0A8</accession>
<evidence type="ECO:0000256" key="1">
    <source>
        <dbReference type="SAM" id="MobiDB-lite"/>
    </source>
</evidence>
<evidence type="ECO:0000313" key="2">
    <source>
        <dbReference type="EMBL" id="CAB0043025.1"/>
    </source>
</evidence>
<organism evidence="2 3">
    <name type="scientific">Trichogramma brassicae</name>
    <dbReference type="NCBI Taxonomy" id="86971"/>
    <lineage>
        <taxon>Eukaryota</taxon>
        <taxon>Metazoa</taxon>
        <taxon>Ecdysozoa</taxon>
        <taxon>Arthropoda</taxon>
        <taxon>Hexapoda</taxon>
        <taxon>Insecta</taxon>
        <taxon>Pterygota</taxon>
        <taxon>Neoptera</taxon>
        <taxon>Endopterygota</taxon>
        <taxon>Hymenoptera</taxon>
        <taxon>Apocrita</taxon>
        <taxon>Proctotrupomorpha</taxon>
        <taxon>Chalcidoidea</taxon>
        <taxon>Trichogrammatidae</taxon>
        <taxon>Trichogramma</taxon>
    </lineage>
</organism>
<name>A0A6H5J0A8_9HYME</name>
<feature type="compositionally biased region" description="Polar residues" evidence="1">
    <location>
        <begin position="21"/>
        <end position="36"/>
    </location>
</feature>
<proteinExistence type="predicted"/>
<dbReference type="Proteomes" id="UP000479190">
    <property type="component" value="Unassembled WGS sequence"/>
</dbReference>
<dbReference type="AlphaFoldDB" id="A0A6H5J0A8"/>
<dbReference type="EMBL" id="CADCXV010001260">
    <property type="protein sequence ID" value="CAB0043025.1"/>
    <property type="molecule type" value="Genomic_DNA"/>
</dbReference>
<keyword evidence="3" id="KW-1185">Reference proteome</keyword>
<feature type="compositionally biased region" description="Acidic residues" evidence="1">
    <location>
        <begin position="91"/>
        <end position="110"/>
    </location>
</feature>